<dbReference type="GO" id="GO:0008270">
    <property type="term" value="F:zinc ion binding"/>
    <property type="evidence" value="ECO:0007669"/>
    <property type="project" value="UniProtKB-KW"/>
</dbReference>
<evidence type="ECO:0000256" key="1">
    <source>
        <dbReference type="PROSITE-ProRule" id="PRU00047"/>
    </source>
</evidence>
<dbReference type="Proteomes" id="UP000595140">
    <property type="component" value="Unassembled WGS sequence"/>
</dbReference>
<dbReference type="PANTHER" id="PTHR15503:SF45">
    <property type="entry name" value="RNA-DIRECTED DNA POLYMERASE HOMOLOG"/>
    <property type="match status" value="1"/>
</dbReference>
<sequence length="815" mass="92040">MSQETAHGQGNNEHVSVHTEASSFTPPIQNEPINLEDVPQNNANAGGQPDYAIPVFLANLLQQVANAPMFQPPPPPPPRVITFKFLKDNGAEEFLGDRIAEPQIAWNWIEQTARVLRDLNTARVLRDLNVPLNDHPRLASQLLRGEAYEWWKRTVESNETPKPWTWEFFDWAFKKEYIPARFREAKRTEFVELQQGEMTLPEYRQKFVSLAKFAPTLVSTTTDRIEEFRSKLRPDLRAQVSVIPTVDFTEAYDLIAKADKDLNACKEYLKKEGASTSERRPTNSVSSGKRPFQGPSSSHFSKKGKSVQTQSVASGNRSKGWKNPACKMCGRHHPGECWLAQGLCLGCGKPGHFRKNCPTNPGEPFPPAPVASHAASARPAPSQRSTAGSNPAKNQNQQQGRAPVRTYAMKGRTEENPDVIQGMFSLFDTTMHVLIDPGSTLSYICVPMPDKADILKENLEHPILVSNPLGHSMRLHHVYQDCPLIVEGQQLLANLVELPYKEFDVILGMDWLTEHQAVIDCRQRVIQLKNNDGKTIEVKEKLTPKPTEFISYIHARRLIRKKCEAYLCNVRDTSKETPGLKDIPMVCNFPDVFPDELPGIPSSREVEFSIDLVPGTGPISATPYRRADADWLTTGAVGNGLPGLVGQPLRKCPANAPMFQPPPPPPPRVITYKTLRDNGAELFLGDRIGEPQIAWDWIEQTARVLADLNVPIGNYPRLASQLLRKEAYEWWKRTDESAGTPKPWTWTHFEWAFKQEYIPKRFSEEKRKEFVDLQQGDMTLLEYRQKFTILAKFAPTLTLDQRYLISACLCLTRLT</sequence>
<feature type="region of interest" description="Disordered" evidence="2">
    <location>
        <begin position="1"/>
        <end position="46"/>
    </location>
</feature>
<dbReference type="AlphaFoldDB" id="A0A484M511"/>
<feature type="compositionally biased region" description="Low complexity" evidence="2">
    <location>
        <begin position="370"/>
        <end position="382"/>
    </location>
</feature>
<feature type="domain" description="CCHC-type" evidence="3">
    <location>
        <begin position="344"/>
        <end position="358"/>
    </location>
</feature>
<gene>
    <name evidence="4" type="ORF">CCAM_LOCUS24894</name>
</gene>
<dbReference type="InterPro" id="IPR021109">
    <property type="entry name" value="Peptidase_aspartic_dom_sf"/>
</dbReference>
<protein>
    <recommendedName>
        <fullName evidence="3">CCHC-type domain-containing protein</fullName>
    </recommendedName>
</protein>
<name>A0A484M511_9ASTE</name>
<dbReference type="EMBL" id="OOIL02002556">
    <property type="protein sequence ID" value="VFQ83118.1"/>
    <property type="molecule type" value="Genomic_DNA"/>
</dbReference>
<feature type="compositionally biased region" description="Basic and acidic residues" evidence="2">
    <location>
        <begin position="272"/>
        <end position="281"/>
    </location>
</feature>
<dbReference type="Gene3D" id="2.40.70.10">
    <property type="entry name" value="Acid Proteases"/>
    <property type="match status" value="1"/>
</dbReference>
<dbReference type="SUPFAM" id="SSF50630">
    <property type="entry name" value="Acid proteases"/>
    <property type="match status" value="1"/>
</dbReference>
<dbReference type="Gene3D" id="4.10.60.10">
    <property type="entry name" value="Zinc finger, CCHC-type"/>
    <property type="match status" value="1"/>
</dbReference>
<dbReference type="GO" id="GO:0003676">
    <property type="term" value="F:nucleic acid binding"/>
    <property type="evidence" value="ECO:0007669"/>
    <property type="project" value="InterPro"/>
</dbReference>
<keyword evidence="1" id="KW-0863">Zinc-finger</keyword>
<feature type="compositionally biased region" description="Polar residues" evidence="2">
    <location>
        <begin position="383"/>
        <end position="400"/>
    </location>
</feature>
<proteinExistence type="predicted"/>
<dbReference type="Pfam" id="PF03732">
    <property type="entry name" value="Retrotrans_gag"/>
    <property type="match status" value="2"/>
</dbReference>
<keyword evidence="1" id="KW-0862">Zinc</keyword>
<keyword evidence="1" id="KW-0479">Metal-binding</keyword>
<evidence type="ECO:0000313" key="5">
    <source>
        <dbReference type="Proteomes" id="UP000595140"/>
    </source>
</evidence>
<dbReference type="PANTHER" id="PTHR15503">
    <property type="entry name" value="LDOC1 RELATED"/>
    <property type="match status" value="1"/>
</dbReference>
<keyword evidence="5" id="KW-1185">Reference proteome</keyword>
<dbReference type="PROSITE" id="PS50158">
    <property type="entry name" value="ZF_CCHC"/>
    <property type="match status" value="1"/>
</dbReference>
<feature type="compositionally biased region" description="Polar residues" evidence="2">
    <location>
        <begin position="1"/>
        <end position="32"/>
    </location>
</feature>
<dbReference type="InterPro" id="IPR005162">
    <property type="entry name" value="Retrotrans_gag_dom"/>
</dbReference>
<organism evidence="4 5">
    <name type="scientific">Cuscuta campestris</name>
    <dbReference type="NCBI Taxonomy" id="132261"/>
    <lineage>
        <taxon>Eukaryota</taxon>
        <taxon>Viridiplantae</taxon>
        <taxon>Streptophyta</taxon>
        <taxon>Embryophyta</taxon>
        <taxon>Tracheophyta</taxon>
        <taxon>Spermatophyta</taxon>
        <taxon>Magnoliopsida</taxon>
        <taxon>eudicotyledons</taxon>
        <taxon>Gunneridae</taxon>
        <taxon>Pentapetalae</taxon>
        <taxon>asterids</taxon>
        <taxon>lamiids</taxon>
        <taxon>Solanales</taxon>
        <taxon>Convolvulaceae</taxon>
        <taxon>Cuscuteae</taxon>
        <taxon>Cuscuta</taxon>
        <taxon>Cuscuta subgen. Grammica</taxon>
        <taxon>Cuscuta sect. Cleistogrammica</taxon>
    </lineage>
</organism>
<dbReference type="CDD" id="cd00303">
    <property type="entry name" value="retropepsin_like"/>
    <property type="match status" value="1"/>
</dbReference>
<dbReference type="InterPro" id="IPR032567">
    <property type="entry name" value="RTL1-rel"/>
</dbReference>
<dbReference type="InterPro" id="IPR001878">
    <property type="entry name" value="Znf_CCHC"/>
</dbReference>
<evidence type="ECO:0000313" key="4">
    <source>
        <dbReference type="EMBL" id="VFQ83118.1"/>
    </source>
</evidence>
<dbReference type="OrthoDB" id="437338at2759"/>
<dbReference type="Pfam" id="PF08284">
    <property type="entry name" value="RVP_2"/>
    <property type="match status" value="1"/>
</dbReference>
<feature type="region of interest" description="Disordered" evidence="2">
    <location>
        <begin position="358"/>
        <end position="403"/>
    </location>
</feature>
<evidence type="ECO:0000259" key="3">
    <source>
        <dbReference type="PROSITE" id="PS50158"/>
    </source>
</evidence>
<feature type="region of interest" description="Disordered" evidence="2">
    <location>
        <begin position="272"/>
        <end position="324"/>
    </location>
</feature>
<reference evidence="4 5" key="1">
    <citation type="submission" date="2018-04" db="EMBL/GenBank/DDBJ databases">
        <authorList>
            <person name="Vogel A."/>
        </authorList>
    </citation>
    <scope>NUCLEOTIDE SEQUENCE [LARGE SCALE GENOMIC DNA]</scope>
</reference>
<accession>A0A484M511</accession>
<feature type="compositionally biased region" description="Polar residues" evidence="2">
    <location>
        <begin position="306"/>
        <end position="317"/>
    </location>
</feature>
<evidence type="ECO:0000256" key="2">
    <source>
        <dbReference type="SAM" id="MobiDB-lite"/>
    </source>
</evidence>
<dbReference type="SMART" id="SM00343">
    <property type="entry name" value="ZnF_C2HC"/>
    <property type="match status" value="1"/>
</dbReference>